<dbReference type="Proteomes" id="UP000007879">
    <property type="component" value="Unassembled WGS sequence"/>
</dbReference>
<comment type="subunit">
    <text evidence="3">Monomer.</text>
</comment>
<evidence type="ECO:0000313" key="9">
    <source>
        <dbReference type="EnsemblMetazoa" id="Aqu2.1.34915_001"/>
    </source>
</evidence>
<evidence type="ECO:0000256" key="7">
    <source>
        <dbReference type="SAM" id="SignalP"/>
    </source>
</evidence>
<dbReference type="PANTHER" id="PTHR11306:SF0">
    <property type="entry name" value="PHOSPHATIDYLGLYCEROL_PHOSPHATIDYLINOSITOL TRANSFER PROTEIN"/>
    <property type="match status" value="1"/>
</dbReference>
<dbReference type="InParanoid" id="A0A1X7V3S4"/>
<dbReference type="GO" id="GO:0032934">
    <property type="term" value="F:sterol binding"/>
    <property type="evidence" value="ECO:0007669"/>
    <property type="project" value="InterPro"/>
</dbReference>
<dbReference type="AlphaFoldDB" id="A0A1X7V3S4"/>
<feature type="chain" id="PRO_5010885611" description="MD-2-related lipid-recognition domain-containing protein" evidence="7">
    <location>
        <begin position="19"/>
        <end position="162"/>
    </location>
</feature>
<proteinExistence type="inferred from homology"/>
<dbReference type="eggNOG" id="KOG4680">
    <property type="taxonomic scope" value="Eukaryota"/>
</dbReference>
<evidence type="ECO:0000256" key="2">
    <source>
        <dbReference type="ARBA" id="ARBA00006370"/>
    </source>
</evidence>
<keyword evidence="10" id="KW-1185">Reference proteome</keyword>
<feature type="signal peptide" evidence="7">
    <location>
        <begin position="1"/>
        <end position="18"/>
    </location>
</feature>
<name>A0A1X7V3S4_AMPQE</name>
<organism evidence="9">
    <name type="scientific">Amphimedon queenslandica</name>
    <name type="common">Sponge</name>
    <dbReference type="NCBI Taxonomy" id="400682"/>
    <lineage>
        <taxon>Eukaryota</taxon>
        <taxon>Metazoa</taxon>
        <taxon>Porifera</taxon>
        <taxon>Demospongiae</taxon>
        <taxon>Heteroscleromorpha</taxon>
        <taxon>Haplosclerida</taxon>
        <taxon>Niphatidae</taxon>
        <taxon>Amphimedon</taxon>
    </lineage>
</organism>
<sequence>MMIFLLALVAAASSLISASPVYLEKGKNYLNNTNSIWTDCSKSSDPLVIYSINVSPVTLQRGQPIYISVVGYLKEPINDGGTVSVVLRYANAMNILRKKYDFCTFIEAAQLSCPLEDGSISMNYSEEIPSSAPPGQYKGSIVAYSDNGDEITCVTIQLTISA</sequence>
<dbReference type="EnsemblMetazoa" id="XM_011404933.2">
    <property type="protein sequence ID" value="XP_011403235.1"/>
    <property type="gene ID" value="LOC105312349"/>
</dbReference>
<dbReference type="InterPro" id="IPR003172">
    <property type="entry name" value="ML_dom"/>
</dbReference>
<dbReference type="EnsemblMetazoa" id="Aqu2.1.34915_001">
    <property type="protein sequence ID" value="Aqu2.1.34915_001"/>
    <property type="gene ID" value="Aqu2.1.34915"/>
</dbReference>
<evidence type="ECO:0000256" key="1">
    <source>
        <dbReference type="ARBA" id="ARBA00002053"/>
    </source>
</evidence>
<dbReference type="PANTHER" id="PTHR11306">
    <property type="entry name" value="NIEMANN PICK TYPE C2 PROTEIN NPC2-RELATED"/>
    <property type="match status" value="1"/>
</dbReference>
<feature type="domain" description="MD-2-related lipid-recognition" evidence="8">
    <location>
        <begin position="37"/>
        <end position="158"/>
    </location>
</feature>
<dbReference type="OrthoDB" id="6409159at2759"/>
<evidence type="ECO:0000259" key="8">
    <source>
        <dbReference type="SMART" id="SM00737"/>
    </source>
</evidence>
<keyword evidence="6" id="KW-0445">Lipid transport</keyword>
<dbReference type="InterPro" id="IPR014756">
    <property type="entry name" value="Ig_E-set"/>
</dbReference>
<evidence type="ECO:0000256" key="5">
    <source>
        <dbReference type="ARBA" id="ARBA00022729"/>
    </source>
</evidence>
<reference evidence="10" key="1">
    <citation type="journal article" date="2010" name="Nature">
        <title>The Amphimedon queenslandica genome and the evolution of animal complexity.</title>
        <authorList>
            <person name="Srivastava M."/>
            <person name="Simakov O."/>
            <person name="Chapman J."/>
            <person name="Fahey B."/>
            <person name="Gauthier M.E."/>
            <person name="Mitros T."/>
            <person name="Richards G.S."/>
            <person name="Conaco C."/>
            <person name="Dacre M."/>
            <person name="Hellsten U."/>
            <person name="Larroux C."/>
            <person name="Putnam N.H."/>
            <person name="Stanke M."/>
            <person name="Adamska M."/>
            <person name="Darling A."/>
            <person name="Degnan S.M."/>
            <person name="Oakley T.H."/>
            <person name="Plachetzki D.C."/>
            <person name="Zhai Y."/>
            <person name="Adamski M."/>
            <person name="Calcino A."/>
            <person name="Cummins S.F."/>
            <person name="Goodstein D.M."/>
            <person name="Harris C."/>
            <person name="Jackson D.J."/>
            <person name="Leys S.P."/>
            <person name="Shu S."/>
            <person name="Woodcroft B.J."/>
            <person name="Vervoort M."/>
            <person name="Kosik K.S."/>
            <person name="Manning G."/>
            <person name="Degnan B.M."/>
            <person name="Rokhsar D.S."/>
        </authorList>
    </citation>
    <scope>NUCLEOTIDE SEQUENCE [LARGE SCALE GENOMIC DNA]</scope>
</reference>
<dbReference type="Gene3D" id="2.70.220.10">
    <property type="entry name" value="Ganglioside GM2 activator"/>
    <property type="match status" value="1"/>
</dbReference>
<dbReference type="SUPFAM" id="SSF81296">
    <property type="entry name" value="E set domains"/>
    <property type="match status" value="1"/>
</dbReference>
<reference evidence="9" key="2">
    <citation type="submission" date="2017-05" db="UniProtKB">
        <authorList>
            <consortium name="EnsemblMetazoa"/>
        </authorList>
    </citation>
    <scope>IDENTIFICATION</scope>
</reference>
<dbReference type="GO" id="GO:0015918">
    <property type="term" value="P:sterol transport"/>
    <property type="evidence" value="ECO:0007669"/>
    <property type="project" value="InterPro"/>
</dbReference>
<keyword evidence="4" id="KW-0813">Transport</keyword>
<comment type="similarity">
    <text evidence="2">Belongs to the NPC2 family.</text>
</comment>
<dbReference type="InterPro" id="IPR036846">
    <property type="entry name" value="GM2-AP_sf"/>
</dbReference>
<dbReference type="SMART" id="SM00737">
    <property type="entry name" value="ML"/>
    <property type="match status" value="1"/>
</dbReference>
<protein>
    <recommendedName>
        <fullName evidence="8">MD-2-related lipid-recognition domain-containing protein</fullName>
    </recommendedName>
</protein>
<gene>
    <name evidence="9" type="primary">105312349</name>
</gene>
<evidence type="ECO:0000256" key="6">
    <source>
        <dbReference type="ARBA" id="ARBA00023055"/>
    </source>
</evidence>
<evidence type="ECO:0000256" key="4">
    <source>
        <dbReference type="ARBA" id="ARBA00022448"/>
    </source>
</evidence>
<comment type="function">
    <text evidence="1">Catalyzes the intermembrane transfer of phosphatidylglycerol and phosphatidylinositol.</text>
</comment>
<accession>A0A1X7V3S4</accession>
<dbReference type="Pfam" id="PF02221">
    <property type="entry name" value="E1_DerP2_DerF2"/>
    <property type="match status" value="1"/>
</dbReference>
<dbReference type="InterPro" id="IPR039670">
    <property type="entry name" value="NPC2-like"/>
</dbReference>
<dbReference type="KEGG" id="aqu:105312349"/>
<keyword evidence="5 7" id="KW-0732">Signal</keyword>
<evidence type="ECO:0000256" key="3">
    <source>
        <dbReference type="ARBA" id="ARBA00011245"/>
    </source>
</evidence>
<evidence type="ECO:0000313" key="10">
    <source>
        <dbReference type="Proteomes" id="UP000007879"/>
    </source>
</evidence>